<dbReference type="GO" id="GO:0034464">
    <property type="term" value="C:BBSome"/>
    <property type="evidence" value="ECO:0007669"/>
    <property type="project" value="TreeGrafter"/>
</dbReference>
<dbReference type="PANTHER" id="PTHR16074:SF4">
    <property type="entry name" value="BARDET-BIEDL SYNDROME 7 PROTEIN"/>
    <property type="match status" value="1"/>
</dbReference>
<dbReference type="STRING" id="296587.C1E4L5"/>
<dbReference type="Pfam" id="PF23361">
    <property type="entry name" value="BBS7_pf"/>
    <property type="match status" value="1"/>
</dbReference>
<dbReference type="InterPro" id="IPR056332">
    <property type="entry name" value="Beta-prop_BBS7"/>
</dbReference>
<dbReference type="OrthoDB" id="414590at2759"/>
<feature type="coiled-coil region" evidence="1">
    <location>
        <begin position="371"/>
        <end position="398"/>
    </location>
</feature>
<dbReference type="Pfam" id="PF23349">
    <property type="entry name" value="BBS7_hp"/>
    <property type="match status" value="1"/>
</dbReference>
<dbReference type="GO" id="GO:0005930">
    <property type="term" value="C:axoneme"/>
    <property type="evidence" value="ECO:0007669"/>
    <property type="project" value="TreeGrafter"/>
</dbReference>
<dbReference type="eggNOG" id="ENOG502QPS5">
    <property type="taxonomic scope" value="Eukaryota"/>
</dbReference>
<dbReference type="GO" id="GO:0016020">
    <property type="term" value="C:membrane"/>
    <property type="evidence" value="ECO:0007669"/>
    <property type="project" value="TreeGrafter"/>
</dbReference>
<evidence type="ECO:0000313" key="7">
    <source>
        <dbReference type="Proteomes" id="UP000002009"/>
    </source>
</evidence>
<feature type="domain" description="BBS7 helical hairpin" evidence="2">
    <location>
        <begin position="645"/>
        <end position="753"/>
    </location>
</feature>
<dbReference type="RefSeq" id="XP_002501481.1">
    <property type="nucleotide sequence ID" value="XM_002501435.1"/>
</dbReference>
<evidence type="ECO:0000259" key="4">
    <source>
        <dbReference type="Pfam" id="PF23361"/>
    </source>
</evidence>
<organism evidence="6 7">
    <name type="scientific">Micromonas commoda (strain RCC299 / NOUM17 / CCMP2709)</name>
    <name type="common">Picoplanktonic green alga</name>
    <dbReference type="NCBI Taxonomy" id="296587"/>
    <lineage>
        <taxon>Eukaryota</taxon>
        <taxon>Viridiplantae</taxon>
        <taxon>Chlorophyta</taxon>
        <taxon>Mamiellophyceae</taxon>
        <taxon>Mamiellales</taxon>
        <taxon>Mamiellaceae</taxon>
        <taxon>Micromonas</taxon>
    </lineage>
</organism>
<evidence type="ECO:0000256" key="1">
    <source>
        <dbReference type="SAM" id="Coils"/>
    </source>
</evidence>
<dbReference type="Pfam" id="PF23360">
    <property type="entry name" value="BBS7_GAE"/>
    <property type="match status" value="1"/>
</dbReference>
<name>C1E4L5_MICCC</name>
<dbReference type="GO" id="GO:0060271">
    <property type="term" value="P:cilium assembly"/>
    <property type="evidence" value="ECO:0007669"/>
    <property type="project" value="TreeGrafter"/>
</dbReference>
<protein>
    <submittedName>
        <fullName evidence="6">Bardet-biedl syndrome 7</fullName>
    </submittedName>
</protein>
<sequence length="760" mass="83815">MSLSFSRTDITQTSQAERGTMIVFPLTKGKRQQKLALGDGDGVIQTIGMKNDERVSVFKTNPGPTPVSSLVLGQARTQTDKLFASCGNVIKGVNKKGKEFFKFTTNLTEPIRKLHVDNVTIWAAGEYVVNQYINCEDAYYYAANDKINDMAVASVIIPDEKNPILACADRFVRVLQGGELYYEVATPGACTVVEHCAANDARRAKEAEANPEGRDRDVDKRAKAREVLYGTGTGVVGQLFLDGEKARRGWVIDPSSSPTGSSGSRAGVSALHGDCDLTGDGVNDVVVGRDDGSLEVYTLDENGQPRRVFEKNLGESIQTLASGRVTTGFHEILVHTFSGKVIAFRPGADDRTIDGFAMGEQPTEHQMKMADDLANRRADQLRAEIESLKTDVKQARALYGNKAENLVAAGGAQRVLDKFQLDPHTACYRLTLEAPYPMFCVSVASTVPLDLLDVENDEAMCARSEPDVTSGTAALATYRMQEGKSRAEIRLRVIEGRAGTVRAFIVPSTQPKTCAEKTYEIKSLCLHRRSVNRHSDEVLAARPMNAMRISGNFAFDDVHAWIGRCLDEIPNRVDAPPPGGEIVYDFESALMGTLLRVSAQEGDATFWSDSVTPLALLKEFIGREATNLKLQVRFNFDLADGTPGHFARLLHPKLHANRELTTNARIVEALKEIKQQEETDEFFDDDQKEMLRDEAAIKSRLKEQPRELDYLIGVAKDFFVDWHRFKGVNVKHLLPALDSALRAKDYSLEKLSDILESGSV</sequence>
<dbReference type="InterPro" id="IPR056335">
    <property type="entry name" value="BBS7_hairpin"/>
</dbReference>
<keyword evidence="7" id="KW-1185">Reference proteome</keyword>
<proteinExistence type="predicted"/>
<dbReference type="AlphaFoldDB" id="C1E4L5"/>
<dbReference type="GO" id="GO:0008104">
    <property type="term" value="P:intracellular protein localization"/>
    <property type="evidence" value="ECO:0007669"/>
    <property type="project" value="TreeGrafter"/>
</dbReference>
<dbReference type="KEGG" id="mis:MICPUN_100192"/>
<dbReference type="OMA" id="KGEGCFK"/>
<dbReference type="InterPro" id="IPR056333">
    <property type="entry name" value="BBS7_pf_dom"/>
</dbReference>
<evidence type="ECO:0000259" key="2">
    <source>
        <dbReference type="Pfam" id="PF23349"/>
    </source>
</evidence>
<dbReference type="GeneID" id="8243169"/>
<dbReference type="EMBL" id="CP001325">
    <property type="protein sequence ID" value="ACO62739.1"/>
    <property type="molecule type" value="Genomic_DNA"/>
</dbReference>
<feature type="domain" description="BBS7 beta-propeller" evidence="5">
    <location>
        <begin position="21"/>
        <end position="344"/>
    </location>
</feature>
<dbReference type="Proteomes" id="UP000002009">
    <property type="component" value="Chromosome 4"/>
</dbReference>
<dbReference type="InParanoid" id="C1E4L5"/>
<accession>C1E4L5</accession>
<feature type="domain" description="BBS7 GAE" evidence="3">
    <location>
        <begin position="415"/>
        <end position="519"/>
    </location>
</feature>
<reference evidence="6 7" key="1">
    <citation type="journal article" date="2009" name="Science">
        <title>Green evolution and dynamic adaptations revealed by genomes of the marine picoeukaryotes Micromonas.</title>
        <authorList>
            <person name="Worden A.Z."/>
            <person name="Lee J.H."/>
            <person name="Mock T."/>
            <person name="Rouze P."/>
            <person name="Simmons M.P."/>
            <person name="Aerts A.L."/>
            <person name="Allen A.E."/>
            <person name="Cuvelier M.L."/>
            <person name="Derelle E."/>
            <person name="Everett M.V."/>
            <person name="Foulon E."/>
            <person name="Grimwood J."/>
            <person name="Gundlach H."/>
            <person name="Henrissat B."/>
            <person name="Napoli C."/>
            <person name="McDonald S.M."/>
            <person name="Parker M.S."/>
            <person name="Rombauts S."/>
            <person name="Salamov A."/>
            <person name="Von Dassow P."/>
            <person name="Badger J.H."/>
            <person name="Coutinho P.M."/>
            <person name="Demir E."/>
            <person name="Dubchak I."/>
            <person name="Gentemann C."/>
            <person name="Eikrem W."/>
            <person name="Gready J.E."/>
            <person name="John U."/>
            <person name="Lanier W."/>
            <person name="Lindquist E.A."/>
            <person name="Lucas S."/>
            <person name="Mayer K.F."/>
            <person name="Moreau H."/>
            <person name="Not F."/>
            <person name="Otillar R."/>
            <person name="Panaud O."/>
            <person name="Pangilinan J."/>
            <person name="Paulsen I."/>
            <person name="Piegu B."/>
            <person name="Poliakov A."/>
            <person name="Robbens S."/>
            <person name="Schmutz J."/>
            <person name="Toulza E."/>
            <person name="Wyss T."/>
            <person name="Zelensky A."/>
            <person name="Zhou K."/>
            <person name="Armbrust E.V."/>
            <person name="Bhattacharya D."/>
            <person name="Goodenough U.W."/>
            <person name="Van de Peer Y."/>
            <person name="Grigoriev I.V."/>
        </authorList>
    </citation>
    <scope>NUCLEOTIDE SEQUENCE [LARGE SCALE GENOMIC DNA]</scope>
    <source>
        <strain evidence="7">RCC299 / NOUM17</strain>
    </source>
</reference>
<evidence type="ECO:0000313" key="6">
    <source>
        <dbReference type="EMBL" id="ACO62739.1"/>
    </source>
</evidence>
<dbReference type="InterPro" id="IPR056334">
    <property type="entry name" value="BBS7_GAE_dom"/>
</dbReference>
<feature type="domain" description="BBS7 platform" evidence="4">
    <location>
        <begin position="535"/>
        <end position="637"/>
    </location>
</feature>
<keyword evidence="1" id="KW-0175">Coiled coil</keyword>
<evidence type="ECO:0000259" key="3">
    <source>
        <dbReference type="Pfam" id="PF23360"/>
    </source>
</evidence>
<gene>
    <name evidence="6" type="ORF">MICPUN_100192</name>
</gene>
<dbReference type="GO" id="GO:0036064">
    <property type="term" value="C:ciliary basal body"/>
    <property type="evidence" value="ECO:0007669"/>
    <property type="project" value="TreeGrafter"/>
</dbReference>
<evidence type="ECO:0000259" key="5">
    <source>
        <dbReference type="Pfam" id="PF23743"/>
    </source>
</evidence>
<dbReference type="Pfam" id="PF23743">
    <property type="entry name" value="Beta-prop_BBS7"/>
    <property type="match status" value="1"/>
</dbReference>
<dbReference type="PANTHER" id="PTHR16074">
    <property type="entry name" value="BARDET-BIEDL SYNDROME 7 PROTEIN"/>
    <property type="match status" value="1"/>
</dbReference>